<evidence type="ECO:0000256" key="1">
    <source>
        <dbReference type="ARBA" id="ARBA00022884"/>
    </source>
</evidence>
<keyword evidence="1 2" id="KW-0694">RNA-binding</keyword>
<dbReference type="Proteomes" id="UP000186303">
    <property type="component" value="Chromosome 7"/>
</dbReference>
<dbReference type="PANTHER" id="PTHR45880:SF1">
    <property type="entry name" value="RNA-BINDING MOTIF PROTEIN, X-LINKED 2"/>
    <property type="match status" value="1"/>
</dbReference>
<keyword evidence="6" id="KW-1185">Reference proteome</keyword>
<dbReference type="GO" id="GO:0071013">
    <property type="term" value="C:catalytic step 2 spliceosome"/>
    <property type="evidence" value="ECO:0007669"/>
    <property type="project" value="TreeGrafter"/>
</dbReference>
<proteinExistence type="predicted"/>
<dbReference type="AlphaFoldDB" id="A0A1M8ABK5"/>
<evidence type="ECO:0000256" key="2">
    <source>
        <dbReference type="PROSITE-ProRule" id="PRU00176"/>
    </source>
</evidence>
<feature type="compositionally biased region" description="Basic and acidic residues" evidence="3">
    <location>
        <begin position="240"/>
        <end position="260"/>
    </location>
</feature>
<dbReference type="OrthoDB" id="2573941at2759"/>
<feature type="region of interest" description="Disordered" evidence="3">
    <location>
        <begin position="174"/>
        <end position="275"/>
    </location>
</feature>
<dbReference type="PROSITE" id="PS50102">
    <property type="entry name" value="RRM"/>
    <property type="match status" value="1"/>
</dbReference>
<evidence type="ECO:0000313" key="6">
    <source>
        <dbReference type="Proteomes" id="UP000186303"/>
    </source>
</evidence>
<feature type="region of interest" description="Disordered" evidence="3">
    <location>
        <begin position="67"/>
        <end position="91"/>
    </location>
</feature>
<organism evidence="5 6">
    <name type="scientific">Malassezia sympodialis (strain ATCC 42132)</name>
    <name type="common">Atopic eczema-associated yeast</name>
    <dbReference type="NCBI Taxonomy" id="1230383"/>
    <lineage>
        <taxon>Eukaryota</taxon>
        <taxon>Fungi</taxon>
        <taxon>Dikarya</taxon>
        <taxon>Basidiomycota</taxon>
        <taxon>Ustilaginomycotina</taxon>
        <taxon>Malasseziomycetes</taxon>
        <taxon>Malasseziales</taxon>
        <taxon>Malasseziaceae</taxon>
        <taxon>Malassezia</taxon>
    </lineage>
</organism>
<reference evidence="6" key="1">
    <citation type="journal article" date="2017" name="Nucleic Acids Res.">
        <title>Proteogenomics produces comprehensive and highly accurate protein-coding gene annotation in a complete genome assembly of Malassezia sympodialis.</title>
        <authorList>
            <person name="Zhu Y."/>
            <person name="Engstroem P.G."/>
            <person name="Tellgren-Roth C."/>
            <person name="Baudo C.D."/>
            <person name="Kennell J.C."/>
            <person name="Sun S."/>
            <person name="Billmyre R.B."/>
            <person name="Schroeder M.S."/>
            <person name="Andersson A."/>
            <person name="Holm T."/>
            <person name="Sigurgeirsson B."/>
            <person name="Wu G."/>
            <person name="Sankaranarayanan S.R."/>
            <person name="Siddharthan R."/>
            <person name="Sanyal K."/>
            <person name="Lundeberg J."/>
            <person name="Nystedt B."/>
            <person name="Boekhout T."/>
            <person name="Dawson T.L. Jr."/>
            <person name="Heitman J."/>
            <person name="Scheynius A."/>
            <person name="Lehtioe J."/>
        </authorList>
    </citation>
    <scope>NUCLEOTIDE SEQUENCE [LARGE SCALE GENOMIC DNA]</scope>
    <source>
        <strain evidence="6">ATCC 42132</strain>
    </source>
</reference>
<protein>
    <submittedName>
        <fullName evidence="5">Similar to S.cerevisiae protein IST3 (Component of the U2 snRNP)</fullName>
    </submittedName>
</protein>
<evidence type="ECO:0000313" key="5">
    <source>
        <dbReference type="EMBL" id="SHO79856.1"/>
    </source>
</evidence>
<dbReference type="PANTHER" id="PTHR45880">
    <property type="entry name" value="RNA-BINDING MOTIF PROTEIN, X-LINKED 2"/>
    <property type="match status" value="1"/>
</dbReference>
<dbReference type="VEuPathDB" id="FungiDB:MSYG_4207"/>
<feature type="compositionally biased region" description="Basic residues" evidence="3">
    <location>
        <begin position="178"/>
        <end position="196"/>
    </location>
</feature>
<dbReference type="InterPro" id="IPR045844">
    <property type="entry name" value="RRM_Ist3-like"/>
</dbReference>
<dbReference type="InterPro" id="IPR035979">
    <property type="entry name" value="RBD_domain_sf"/>
</dbReference>
<dbReference type="GO" id="GO:0000398">
    <property type="term" value="P:mRNA splicing, via spliceosome"/>
    <property type="evidence" value="ECO:0007669"/>
    <property type="project" value="InterPro"/>
</dbReference>
<dbReference type="STRING" id="1230383.A0A1M8ABK5"/>
<feature type="compositionally biased region" description="Basic and acidic residues" evidence="3">
    <location>
        <begin position="197"/>
        <end position="209"/>
    </location>
</feature>
<feature type="domain" description="RRM" evidence="4">
    <location>
        <begin position="33"/>
        <end position="126"/>
    </location>
</feature>
<dbReference type="SUPFAM" id="SSF54928">
    <property type="entry name" value="RNA-binding domain, RBD"/>
    <property type="match status" value="1"/>
</dbReference>
<evidence type="ECO:0000259" key="4">
    <source>
        <dbReference type="PROSITE" id="PS50102"/>
    </source>
</evidence>
<accession>A0A1M8ABK5</accession>
<dbReference type="GO" id="GO:0071011">
    <property type="term" value="C:precatalytic spliceosome"/>
    <property type="evidence" value="ECO:0007669"/>
    <property type="project" value="TreeGrafter"/>
</dbReference>
<evidence type="ECO:0000256" key="3">
    <source>
        <dbReference type="SAM" id="MobiDB-lite"/>
    </source>
</evidence>
<sequence>MNSVKEIQRINERELELGIHGTGSWHDQYKDSAYVFVGGLPYDLTEGDVITIFSQYGEVVNIHLPKRRAEPARDGRQPRQAPAPSGHNRGFGFLMYEDQRSTVLAVDNLNGTKVLGRTLRVDHVAHFEQERIRDADGNLVEAKEQMLNCAPPEIVLDEEPGDDADLEDPMAAYLADKARKKRRTGREHRDRSHRPRTHDSERERSDRERRERHHSRHSDRHSDRHSRRHADRHSHHHTDRHADRPSQDAAREPAPNDRARSVTPTMDRSAPIGTP</sequence>
<dbReference type="InterPro" id="IPR012677">
    <property type="entry name" value="Nucleotide-bd_a/b_plait_sf"/>
</dbReference>
<dbReference type="InterPro" id="IPR000504">
    <property type="entry name" value="RRM_dom"/>
</dbReference>
<gene>
    <name evidence="5" type="ORF">MSYG_4207</name>
</gene>
<dbReference type="CDD" id="cd12411">
    <property type="entry name" value="RRM_ist3_like"/>
    <property type="match status" value="1"/>
</dbReference>
<dbReference type="Gene3D" id="3.30.70.330">
    <property type="match status" value="1"/>
</dbReference>
<dbReference type="Pfam" id="PF16367">
    <property type="entry name" value="RRM_7"/>
    <property type="match status" value="1"/>
</dbReference>
<dbReference type="OMA" id="PMEQFIK"/>
<dbReference type="EMBL" id="LT671827">
    <property type="protein sequence ID" value="SHO79856.1"/>
    <property type="molecule type" value="Genomic_DNA"/>
</dbReference>
<dbReference type="SMART" id="SM00360">
    <property type="entry name" value="RRM"/>
    <property type="match status" value="1"/>
</dbReference>
<feature type="compositionally biased region" description="Basic and acidic residues" evidence="3">
    <location>
        <begin position="67"/>
        <end position="77"/>
    </location>
</feature>
<name>A0A1M8ABK5_MALS4</name>
<dbReference type="GO" id="GO:0005686">
    <property type="term" value="C:U2 snRNP"/>
    <property type="evidence" value="ECO:0007669"/>
    <property type="project" value="TreeGrafter"/>
</dbReference>
<dbReference type="GO" id="GO:0003723">
    <property type="term" value="F:RNA binding"/>
    <property type="evidence" value="ECO:0007669"/>
    <property type="project" value="UniProtKB-UniRule"/>
</dbReference>
<feature type="compositionally biased region" description="Basic residues" evidence="3">
    <location>
        <begin position="210"/>
        <end position="239"/>
    </location>
</feature>
<dbReference type="InterPro" id="IPR051847">
    <property type="entry name" value="RNA_proc/Spliceosome_comp"/>
</dbReference>